<evidence type="ECO:0000313" key="5">
    <source>
        <dbReference type="EMBL" id="ABG51404.1"/>
    </source>
</evidence>
<dbReference type="GO" id="GO:0071949">
    <property type="term" value="F:FAD binding"/>
    <property type="evidence" value="ECO:0007669"/>
    <property type="project" value="InterPro"/>
</dbReference>
<dbReference type="InterPro" id="IPR036188">
    <property type="entry name" value="FAD/NAD-bd_sf"/>
</dbReference>
<dbReference type="HOGENOM" id="CLU_009665_19_5_3"/>
<keyword evidence="5" id="KW-0503">Monooxygenase</keyword>
<dbReference type="Gene3D" id="3.50.50.60">
    <property type="entry name" value="FAD/NAD(P)-binding domain"/>
    <property type="match status" value="1"/>
</dbReference>
<evidence type="ECO:0000256" key="1">
    <source>
        <dbReference type="ARBA" id="ARBA00022630"/>
    </source>
</evidence>
<dbReference type="eggNOG" id="COG0654">
    <property type="taxonomic scope" value="Bacteria"/>
</dbReference>
<dbReference type="RefSeq" id="WP_011611774.1">
    <property type="nucleotide sequence ID" value="NC_008312.1"/>
</dbReference>
<keyword evidence="2" id="KW-0274">FAD</keyword>
<dbReference type="PRINTS" id="PR00420">
    <property type="entry name" value="RNGMNOXGNASE"/>
</dbReference>
<keyword evidence="1" id="KW-0285">Flavoprotein</keyword>
<dbReference type="SUPFAM" id="SSF51905">
    <property type="entry name" value="FAD/NAD(P)-binding domain"/>
    <property type="match status" value="1"/>
</dbReference>
<dbReference type="OrthoDB" id="9766816at2"/>
<protein>
    <submittedName>
        <fullName evidence="5">Monooxygenase, FAD-binding</fullName>
    </submittedName>
</protein>
<dbReference type="InterPro" id="IPR051104">
    <property type="entry name" value="FAD_monoxygenase"/>
</dbReference>
<gene>
    <name evidence="5" type="ordered locus">Tery_2172</name>
</gene>
<feature type="domain" description="FAD-binding" evidence="4">
    <location>
        <begin position="4"/>
        <end position="339"/>
    </location>
</feature>
<dbReference type="Pfam" id="PF01494">
    <property type="entry name" value="FAD_binding_3"/>
    <property type="match status" value="1"/>
</dbReference>
<dbReference type="InterPro" id="IPR002938">
    <property type="entry name" value="FAD-bd"/>
</dbReference>
<dbReference type="AlphaFoldDB" id="Q113C0"/>
<dbReference type="GO" id="GO:0044550">
    <property type="term" value="P:secondary metabolite biosynthetic process"/>
    <property type="evidence" value="ECO:0007669"/>
    <property type="project" value="TreeGrafter"/>
</dbReference>
<sequence>MEEEIIIVGAGIGGLTLACALEQKGIDFQLYEQADSFEALGYGIQVSPNVVRVLRELGLEQQLEEVSHLCLGFELRSFNSNRVLATWQLDNDTPYYQCRRADLHSLVFNSIQDKSRIHFSRCLESYEEKDDQLLLSWHNLPSTTAKALVAADGVRSLVRRSLFNAVAHGENPQDSATSVFSQNQAQYAGYAAYRAILPFQDKYLPLWGKATVWMGKNHHVVVYPNGNEQNSTSWLNLVLVVKDKNWNPQGWTIPADKKAVARDFANQSEELNEILEDMAASPEPCFKWGLFIHKPLPYWSRGKVTLLGDAAHPMLPFQAQGAAMAIEDAYVLAKYLASERDIEKAFIKYQQARIKRTTKVQQVSINNANIFHASGVKAAIRNFALGVVSTTVPSLLNKKTAWIYDFDVKTAVS</sequence>
<evidence type="ECO:0000256" key="3">
    <source>
        <dbReference type="ARBA" id="ARBA00023002"/>
    </source>
</evidence>
<evidence type="ECO:0000259" key="4">
    <source>
        <dbReference type="Pfam" id="PF01494"/>
    </source>
</evidence>
<dbReference type="GO" id="GO:0004497">
    <property type="term" value="F:monooxygenase activity"/>
    <property type="evidence" value="ECO:0007669"/>
    <property type="project" value="UniProtKB-KW"/>
</dbReference>
<dbReference type="PANTHER" id="PTHR46720:SF3">
    <property type="entry name" value="FAD-BINDING DOMAIN-CONTAINING PROTEIN-RELATED"/>
    <property type="match status" value="1"/>
</dbReference>
<keyword evidence="3" id="KW-0560">Oxidoreductase</keyword>
<evidence type="ECO:0000256" key="2">
    <source>
        <dbReference type="ARBA" id="ARBA00022827"/>
    </source>
</evidence>
<dbReference type="STRING" id="203124.Tery_2172"/>
<dbReference type="PANTHER" id="PTHR46720">
    <property type="entry name" value="HYDROXYLASE, PUTATIVE (AFU_ORTHOLOGUE AFUA_3G01460)-RELATED"/>
    <property type="match status" value="1"/>
</dbReference>
<reference evidence="5" key="1">
    <citation type="submission" date="2006-06" db="EMBL/GenBank/DDBJ databases">
        <title>Complete sequence of Trichodesmium erythraeum IMS101.</title>
        <authorList>
            <consortium name="US DOE Joint Genome Institute"/>
            <person name="Copeland A."/>
            <person name="Lucas S."/>
            <person name="Lapidus A."/>
            <person name="Barry K."/>
            <person name="Detter J.C."/>
            <person name="Glavina del Rio T."/>
            <person name="Hammon N."/>
            <person name="Israni S."/>
            <person name="Dalin E."/>
            <person name="Tice H."/>
            <person name="Pitluck S."/>
            <person name="Kiss H."/>
            <person name="Munk A.C."/>
            <person name="Brettin T."/>
            <person name="Bruce D."/>
            <person name="Han C."/>
            <person name="Tapia R."/>
            <person name="Gilna P."/>
            <person name="Schmutz J."/>
            <person name="Larimer F."/>
            <person name="Land M."/>
            <person name="Hauser L."/>
            <person name="Kyrpides N."/>
            <person name="Kim E."/>
            <person name="Richardson P."/>
        </authorList>
    </citation>
    <scope>NUCLEOTIDE SEQUENCE [LARGE SCALE GENOMIC DNA]</scope>
    <source>
        <strain evidence="5">IMS101</strain>
    </source>
</reference>
<organism evidence="5">
    <name type="scientific">Trichodesmium erythraeum (strain IMS101)</name>
    <dbReference type="NCBI Taxonomy" id="203124"/>
    <lineage>
        <taxon>Bacteria</taxon>
        <taxon>Bacillati</taxon>
        <taxon>Cyanobacteriota</taxon>
        <taxon>Cyanophyceae</taxon>
        <taxon>Oscillatoriophycideae</taxon>
        <taxon>Oscillatoriales</taxon>
        <taxon>Microcoleaceae</taxon>
        <taxon>Trichodesmium</taxon>
    </lineage>
</organism>
<dbReference type="KEGG" id="ter:Tery_2172"/>
<name>Q113C0_TRIEI</name>
<dbReference type="SUPFAM" id="SSF54373">
    <property type="entry name" value="FAD-linked reductases, C-terminal domain"/>
    <property type="match status" value="1"/>
</dbReference>
<proteinExistence type="predicted"/>
<dbReference type="EMBL" id="CP000393">
    <property type="protein sequence ID" value="ABG51404.1"/>
    <property type="molecule type" value="Genomic_DNA"/>
</dbReference>
<accession>Q113C0</accession>